<dbReference type="CDD" id="cd08983">
    <property type="entry name" value="GH43_Bt3655-like"/>
    <property type="match status" value="1"/>
</dbReference>
<sequence>MARSWGTVPLLVLVLSTWWIRCLALSVDEDGKEVMRREDASLAGYLGVFFLGADPYVYFYLSNGNNPLSLKALNRGAPVMKPTKGTGGVRDPTIVPGGARRLGRSGTLLGPTCILGSGNEHVADAKTLQTTWDAAQRTGSRGIFIWESTDLINWVNERFVVVEDATAGMVWAPEAIWDPAKGQYLVHWASKFYPTSDSRHTGSPSNIRIRYAYTSDFKTFSSPQTLIDKAPTNIIDLNFLPLDDPSSPTQTNFLRFMKDETKKTVFVEVSTTGLFGSWTRPGGNDAIIQSGVEGPTSYRDNTDAKKVHLLLDHYGADGYRPYESVNPANNGNAWTASSRSAWPANLRHGSILPVNATLYEALRKKWG</sequence>
<reference evidence="3" key="1">
    <citation type="submission" date="2023-06" db="EMBL/GenBank/DDBJ databases">
        <title>Genome-scale phylogeny and comparative genomics of the fungal order Sordariales.</title>
        <authorList>
            <consortium name="Lawrence Berkeley National Laboratory"/>
            <person name="Hensen N."/>
            <person name="Bonometti L."/>
            <person name="Westerberg I."/>
            <person name="Brannstrom I.O."/>
            <person name="Guillou S."/>
            <person name="Cros-Aarteil S."/>
            <person name="Calhoun S."/>
            <person name="Haridas S."/>
            <person name="Kuo A."/>
            <person name="Mondo S."/>
            <person name="Pangilinan J."/>
            <person name="Riley R."/>
            <person name="LaButti K."/>
            <person name="Andreopoulos B."/>
            <person name="Lipzen A."/>
            <person name="Chen C."/>
            <person name="Yanf M."/>
            <person name="Daum C."/>
            <person name="Ng V."/>
            <person name="Clum A."/>
            <person name="Steindorff A."/>
            <person name="Ohm R."/>
            <person name="Martin F."/>
            <person name="Silar P."/>
            <person name="Natvig D."/>
            <person name="Lalanne C."/>
            <person name="Gautier V."/>
            <person name="Ament-velasquez S.L."/>
            <person name="Kruys A."/>
            <person name="Hutchinson M.I."/>
            <person name="Powell A.J."/>
            <person name="Barry K."/>
            <person name="Miller A.N."/>
            <person name="Grigoriev I.V."/>
            <person name="Debuchy R."/>
            <person name="Gladieux P."/>
            <person name="Thoren M.H."/>
            <person name="Johannesson H."/>
        </authorList>
    </citation>
    <scope>NUCLEOTIDE SEQUENCE</scope>
    <source>
        <strain evidence="3">SMH3187-1</strain>
    </source>
</reference>
<gene>
    <name evidence="3" type="ORF">B0T18DRAFT_439245</name>
</gene>
<dbReference type="InterPro" id="IPR050727">
    <property type="entry name" value="GH43_arabinanases"/>
</dbReference>
<accession>A0AA40K2E7</accession>
<keyword evidence="3" id="KW-0378">Hydrolase</keyword>
<keyword evidence="4" id="KW-1185">Reference proteome</keyword>
<comment type="caution">
    <text evidence="3">The sequence shown here is derived from an EMBL/GenBank/DDBJ whole genome shotgun (WGS) entry which is preliminary data.</text>
</comment>
<dbReference type="Proteomes" id="UP001172155">
    <property type="component" value="Unassembled WGS sequence"/>
</dbReference>
<keyword evidence="1" id="KW-0472">Membrane</keyword>
<dbReference type="PANTHER" id="PTHR43301:SF8">
    <property type="entry name" value="ARABINOSIDASE-RELATED"/>
    <property type="match status" value="1"/>
</dbReference>
<dbReference type="Gene3D" id="2.115.10.20">
    <property type="entry name" value="Glycosyl hydrolase domain, family 43"/>
    <property type="match status" value="1"/>
</dbReference>
<dbReference type="EMBL" id="JAUKUD010000005">
    <property type="protein sequence ID" value="KAK0743280.1"/>
    <property type="molecule type" value="Genomic_DNA"/>
</dbReference>
<feature type="chain" id="PRO_5041363734" evidence="2">
    <location>
        <begin position="25"/>
        <end position="367"/>
    </location>
</feature>
<keyword evidence="1" id="KW-1133">Transmembrane helix</keyword>
<feature type="transmembrane region" description="Helical" evidence="1">
    <location>
        <begin position="40"/>
        <end position="61"/>
    </location>
</feature>
<evidence type="ECO:0000256" key="2">
    <source>
        <dbReference type="SAM" id="SignalP"/>
    </source>
</evidence>
<evidence type="ECO:0000313" key="3">
    <source>
        <dbReference type="EMBL" id="KAK0743280.1"/>
    </source>
</evidence>
<dbReference type="PANTHER" id="PTHR43301">
    <property type="entry name" value="ARABINAN ENDO-1,5-ALPHA-L-ARABINOSIDASE"/>
    <property type="match status" value="1"/>
</dbReference>
<evidence type="ECO:0000313" key="4">
    <source>
        <dbReference type="Proteomes" id="UP001172155"/>
    </source>
</evidence>
<dbReference type="SUPFAM" id="SSF75005">
    <property type="entry name" value="Arabinanase/levansucrase/invertase"/>
    <property type="match status" value="1"/>
</dbReference>
<feature type="signal peptide" evidence="2">
    <location>
        <begin position="1"/>
        <end position="24"/>
    </location>
</feature>
<proteinExistence type="predicted"/>
<evidence type="ECO:0000256" key="1">
    <source>
        <dbReference type="SAM" id="Phobius"/>
    </source>
</evidence>
<name>A0AA40K2E7_9PEZI</name>
<dbReference type="GO" id="GO:0016787">
    <property type="term" value="F:hydrolase activity"/>
    <property type="evidence" value="ECO:0007669"/>
    <property type="project" value="UniProtKB-KW"/>
</dbReference>
<keyword evidence="1" id="KW-0812">Transmembrane</keyword>
<dbReference type="InterPro" id="IPR023296">
    <property type="entry name" value="Glyco_hydro_beta-prop_sf"/>
</dbReference>
<dbReference type="AlphaFoldDB" id="A0AA40K2E7"/>
<organism evidence="3 4">
    <name type="scientific">Schizothecium vesticola</name>
    <dbReference type="NCBI Taxonomy" id="314040"/>
    <lineage>
        <taxon>Eukaryota</taxon>
        <taxon>Fungi</taxon>
        <taxon>Dikarya</taxon>
        <taxon>Ascomycota</taxon>
        <taxon>Pezizomycotina</taxon>
        <taxon>Sordariomycetes</taxon>
        <taxon>Sordariomycetidae</taxon>
        <taxon>Sordariales</taxon>
        <taxon>Schizotheciaceae</taxon>
        <taxon>Schizothecium</taxon>
    </lineage>
</organism>
<protein>
    <submittedName>
        <fullName evidence="3">Glycoside hydrolase family 43 protein</fullName>
    </submittedName>
</protein>
<keyword evidence="2" id="KW-0732">Signal</keyword>